<dbReference type="EMBL" id="CAJNOL010003018">
    <property type="protein sequence ID" value="CAF1542060.1"/>
    <property type="molecule type" value="Genomic_DNA"/>
</dbReference>
<evidence type="ECO:0000313" key="2">
    <source>
        <dbReference type="EMBL" id="CAF1542060.1"/>
    </source>
</evidence>
<gene>
    <name evidence="2" type="ORF">JXQ802_LOCUS43019</name>
    <name evidence="1" type="ORF">PYM288_LOCUS27937</name>
</gene>
<dbReference type="Proteomes" id="UP000663854">
    <property type="component" value="Unassembled WGS sequence"/>
</dbReference>
<evidence type="ECO:0000313" key="4">
    <source>
        <dbReference type="Proteomes" id="UP000663870"/>
    </source>
</evidence>
<dbReference type="Proteomes" id="UP000663870">
    <property type="component" value="Unassembled WGS sequence"/>
</dbReference>
<evidence type="ECO:0000313" key="1">
    <source>
        <dbReference type="EMBL" id="CAF1262177.1"/>
    </source>
</evidence>
<sequence>MVVVGDEPNGEDEAVDVIGVENEKMLVDVVVEPNKLLADVFVAPNGFVVVDVNAVVVVVPNPVPNGTIVGVIGFLSV</sequence>
<name>A0A815AVN4_9BILA</name>
<comment type="caution">
    <text evidence="1">The sequence shown here is derived from an EMBL/GenBank/DDBJ whole genome shotgun (WGS) entry which is preliminary data.</text>
</comment>
<dbReference type="AlphaFoldDB" id="A0A815AVN4"/>
<dbReference type="EMBL" id="CAJNOH010001945">
    <property type="protein sequence ID" value="CAF1262177.1"/>
    <property type="molecule type" value="Genomic_DNA"/>
</dbReference>
<organism evidence="1 3">
    <name type="scientific">Rotaria sordida</name>
    <dbReference type="NCBI Taxonomy" id="392033"/>
    <lineage>
        <taxon>Eukaryota</taxon>
        <taxon>Metazoa</taxon>
        <taxon>Spiralia</taxon>
        <taxon>Gnathifera</taxon>
        <taxon>Rotifera</taxon>
        <taxon>Eurotatoria</taxon>
        <taxon>Bdelloidea</taxon>
        <taxon>Philodinida</taxon>
        <taxon>Philodinidae</taxon>
        <taxon>Rotaria</taxon>
    </lineage>
</organism>
<protein>
    <submittedName>
        <fullName evidence="1">Uncharacterized protein</fullName>
    </submittedName>
</protein>
<evidence type="ECO:0000313" key="3">
    <source>
        <dbReference type="Proteomes" id="UP000663854"/>
    </source>
</evidence>
<reference evidence="1" key="1">
    <citation type="submission" date="2021-02" db="EMBL/GenBank/DDBJ databases">
        <authorList>
            <person name="Nowell W R."/>
        </authorList>
    </citation>
    <scope>NUCLEOTIDE SEQUENCE</scope>
</reference>
<accession>A0A815AVN4</accession>
<keyword evidence="4" id="KW-1185">Reference proteome</keyword>
<proteinExistence type="predicted"/>